<gene>
    <name evidence="1" type="ORF">E2562_015182</name>
</gene>
<evidence type="ECO:0000313" key="2">
    <source>
        <dbReference type="Proteomes" id="UP000479710"/>
    </source>
</evidence>
<dbReference type="EMBL" id="SPHZ02000002">
    <property type="protein sequence ID" value="KAF0929067.1"/>
    <property type="molecule type" value="Genomic_DNA"/>
</dbReference>
<accession>A0A6G1EWR3</accession>
<keyword evidence="2" id="KW-1185">Reference proteome</keyword>
<evidence type="ECO:0000313" key="1">
    <source>
        <dbReference type="EMBL" id="KAF0929067.1"/>
    </source>
</evidence>
<comment type="caution">
    <text evidence="1">The sequence shown here is derived from an EMBL/GenBank/DDBJ whole genome shotgun (WGS) entry which is preliminary data.</text>
</comment>
<name>A0A6G1EWR3_9ORYZ</name>
<organism evidence="1 2">
    <name type="scientific">Oryza meyeriana var. granulata</name>
    <dbReference type="NCBI Taxonomy" id="110450"/>
    <lineage>
        <taxon>Eukaryota</taxon>
        <taxon>Viridiplantae</taxon>
        <taxon>Streptophyta</taxon>
        <taxon>Embryophyta</taxon>
        <taxon>Tracheophyta</taxon>
        <taxon>Spermatophyta</taxon>
        <taxon>Magnoliopsida</taxon>
        <taxon>Liliopsida</taxon>
        <taxon>Poales</taxon>
        <taxon>Poaceae</taxon>
        <taxon>BOP clade</taxon>
        <taxon>Oryzoideae</taxon>
        <taxon>Oryzeae</taxon>
        <taxon>Oryzinae</taxon>
        <taxon>Oryza</taxon>
        <taxon>Oryza meyeriana</taxon>
    </lineage>
</organism>
<sequence length="84" mass="9350">MVLGDGMLAKYGAGEQMNWRGGELARVISMDQMNRRGKELAQEVRTCVAREARDIGVDQPSTREGMRGARLAAVAQRIWREGET</sequence>
<dbReference type="AlphaFoldDB" id="A0A6G1EWR3"/>
<reference evidence="1 2" key="1">
    <citation type="submission" date="2019-11" db="EMBL/GenBank/DDBJ databases">
        <title>Whole genome sequence of Oryza granulata.</title>
        <authorList>
            <person name="Li W."/>
        </authorList>
    </citation>
    <scope>NUCLEOTIDE SEQUENCE [LARGE SCALE GENOMIC DNA]</scope>
    <source>
        <strain evidence="2">cv. Menghai</strain>
        <tissue evidence="1">Leaf</tissue>
    </source>
</reference>
<protein>
    <submittedName>
        <fullName evidence="1">Uncharacterized protein</fullName>
    </submittedName>
</protein>
<proteinExistence type="predicted"/>
<dbReference type="Proteomes" id="UP000479710">
    <property type="component" value="Unassembled WGS sequence"/>
</dbReference>